<reference evidence="3 4" key="1">
    <citation type="submission" date="2016-11" db="EMBL/GenBank/DDBJ databases">
        <authorList>
            <person name="Jaros S."/>
            <person name="Januszkiewicz K."/>
            <person name="Wedrychowicz H."/>
        </authorList>
    </citation>
    <scope>NUCLEOTIDE SEQUENCE [LARGE SCALE GENOMIC DNA]</scope>
    <source>
        <strain evidence="3 4">DSM 17477</strain>
    </source>
</reference>
<evidence type="ECO:0000256" key="1">
    <source>
        <dbReference type="SAM" id="MobiDB-lite"/>
    </source>
</evidence>
<dbReference type="Pfam" id="PF00395">
    <property type="entry name" value="SLH"/>
    <property type="match status" value="2"/>
</dbReference>
<dbReference type="Proteomes" id="UP000184052">
    <property type="component" value="Unassembled WGS sequence"/>
</dbReference>
<sequence>MNFKYYLKIVFLSLLLGLFFGQAVFAFTDLDENDPNTVLIREFYDRGLTKGYPDGTFRPEGTITRAEFLTFVNRTFGFEGGVESLEFSDITGDEWFEGELRTAVMNGYIQGYPDGTFRPEKEISRQEVAYVLNSILEYPAEVFAETEDEIAIWAEDAVNALLQRKIMVLEEGFFHGEKADTRESVAVALLKTLHLKEEEAELHEKDDLPGGGTSSGGFPSGGDDVDRPDEDVIYSMEKTIAGLEKVIVGENSYTSKLDETSRYIVSDIKDAMESYLDDYEFDYESEMEDVKGRYRELSEQTQKDIELAIRTCVAADYLYTLQDFFIAKEF</sequence>
<dbReference type="PANTHER" id="PTHR43308">
    <property type="entry name" value="OUTER MEMBRANE PROTEIN ALPHA-RELATED"/>
    <property type="match status" value="1"/>
</dbReference>
<dbReference type="EMBL" id="FQZL01000033">
    <property type="protein sequence ID" value="SHJ72953.1"/>
    <property type="molecule type" value="Genomic_DNA"/>
</dbReference>
<dbReference type="InterPro" id="IPR001119">
    <property type="entry name" value="SLH_dom"/>
</dbReference>
<proteinExistence type="predicted"/>
<dbReference type="OrthoDB" id="1698971at2"/>
<feature type="domain" description="SLH" evidence="2">
    <location>
        <begin position="87"/>
        <end position="146"/>
    </location>
</feature>
<protein>
    <submittedName>
        <fullName evidence="3">S-layer homology domain-containing protein</fullName>
    </submittedName>
</protein>
<dbReference type="PANTHER" id="PTHR43308:SF5">
    <property type="entry name" value="S-LAYER PROTEIN _ PEPTIDOGLYCAN ENDO-BETA-N-ACETYLGLUCOSAMINIDASE"/>
    <property type="match status" value="1"/>
</dbReference>
<dbReference type="InterPro" id="IPR051465">
    <property type="entry name" value="Cell_Envelope_Struct_Comp"/>
</dbReference>
<organism evidence="3 4">
    <name type="scientific">Dethiosulfatibacter aminovorans DSM 17477</name>
    <dbReference type="NCBI Taxonomy" id="1121476"/>
    <lineage>
        <taxon>Bacteria</taxon>
        <taxon>Bacillati</taxon>
        <taxon>Bacillota</taxon>
        <taxon>Tissierellia</taxon>
        <taxon>Dethiosulfatibacter</taxon>
    </lineage>
</organism>
<dbReference type="AlphaFoldDB" id="A0A1M6LP70"/>
<dbReference type="RefSeq" id="WP_073050600.1">
    <property type="nucleotide sequence ID" value="NZ_FQZL01000033.1"/>
</dbReference>
<feature type="region of interest" description="Disordered" evidence="1">
    <location>
        <begin position="200"/>
        <end position="229"/>
    </location>
</feature>
<keyword evidence="4" id="KW-1185">Reference proteome</keyword>
<gene>
    <name evidence="3" type="ORF">SAMN02745751_03236</name>
</gene>
<evidence type="ECO:0000313" key="3">
    <source>
        <dbReference type="EMBL" id="SHJ72953.1"/>
    </source>
</evidence>
<evidence type="ECO:0000259" key="2">
    <source>
        <dbReference type="PROSITE" id="PS51272"/>
    </source>
</evidence>
<accession>A0A1M6LP70</accession>
<feature type="domain" description="SLH" evidence="2">
    <location>
        <begin position="23"/>
        <end position="86"/>
    </location>
</feature>
<dbReference type="STRING" id="1121476.SAMN02745751_03236"/>
<feature type="compositionally biased region" description="Gly residues" evidence="1">
    <location>
        <begin position="209"/>
        <end position="220"/>
    </location>
</feature>
<evidence type="ECO:0000313" key="4">
    <source>
        <dbReference type="Proteomes" id="UP000184052"/>
    </source>
</evidence>
<dbReference type="PROSITE" id="PS51272">
    <property type="entry name" value="SLH"/>
    <property type="match status" value="2"/>
</dbReference>
<name>A0A1M6LP70_9FIRM</name>